<name>A0A7J7VII4_MYOMY</name>
<gene>
    <name evidence="1" type="ORF">mMyoMyo1_008284</name>
</gene>
<protein>
    <submittedName>
        <fullName evidence="1">Uncharacterized protein</fullName>
    </submittedName>
</protein>
<evidence type="ECO:0000313" key="2">
    <source>
        <dbReference type="Proteomes" id="UP000527355"/>
    </source>
</evidence>
<dbReference type="EMBL" id="JABWUV010000010">
    <property type="protein sequence ID" value="KAF6324818.1"/>
    <property type="molecule type" value="Genomic_DNA"/>
</dbReference>
<keyword evidence="2" id="KW-1185">Reference proteome</keyword>
<accession>A0A7J7VII4</accession>
<sequence length="127" mass="13614">MFNCSSAGLIAPNCPPLPAWLTLTALPCWSGCPQLPFTASPIAPNCHPLQAWLPQLPSPAGLVPPNCPPLQACPPNCPPLQAWSLPTALPCRPSCGGHLVCWSGGQFAYYSFIRYDYIKLNISLISQ</sequence>
<dbReference type="AlphaFoldDB" id="A0A7J7VII4"/>
<reference evidence="1 2" key="1">
    <citation type="journal article" date="2020" name="Nature">
        <title>Six reference-quality genomes reveal evolution of bat adaptations.</title>
        <authorList>
            <person name="Jebb D."/>
            <person name="Huang Z."/>
            <person name="Pippel M."/>
            <person name="Hughes G.M."/>
            <person name="Lavrichenko K."/>
            <person name="Devanna P."/>
            <person name="Winkler S."/>
            <person name="Jermiin L.S."/>
            <person name="Skirmuntt E.C."/>
            <person name="Katzourakis A."/>
            <person name="Burkitt-Gray L."/>
            <person name="Ray D.A."/>
            <person name="Sullivan K.A.M."/>
            <person name="Roscito J.G."/>
            <person name="Kirilenko B.M."/>
            <person name="Davalos L.M."/>
            <person name="Corthals A.P."/>
            <person name="Power M.L."/>
            <person name="Jones G."/>
            <person name="Ransome R.D."/>
            <person name="Dechmann D.K.N."/>
            <person name="Locatelli A.G."/>
            <person name="Puechmaille S.J."/>
            <person name="Fedrigo O."/>
            <person name="Jarvis E.D."/>
            <person name="Hiller M."/>
            <person name="Vernes S.C."/>
            <person name="Myers E.W."/>
            <person name="Teeling E.C."/>
        </authorList>
    </citation>
    <scope>NUCLEOTIDE SEQUENCE [LARGE SCALE GENOMIC DNA]</scope>
    <source>
        <strain evidence="1">MMyoMyo1</strain>
        <tissue evidence="1">Flight muscle</tissue>
    </source>
</reference>
<evidence type="ECO:0000313" key="1">
    <source>
        <dbReference type="EMBL" id="KAF6324818.1"/>
    </source>
</evidence>
<dbReference type="Proteomes" id="UP000527355">
    <property type="component" value="Unassembled WGS sequence"/>
</dbReference>
<organism evidence="1 2">
    <name type="scientific">Myotis myotis</name>
    <name type="common">Greater mouse-eared bat</name>
    <name type="synonym">Vespertilio myotis</name>
    <dbReference type="NCBI Taxonomy" id="51298"/>
    <lineage>
        <taxon>Eukaryota</taxon>
        <taxon>Metazoa</taxon>
        <taxon>Chordata</taxon>
        <taxon>Craniata</taxon>
        <taxon>Vertebrata</taxon>
        <taxon>Euteleostomi</taxon>
        <taxon>Mammalia</taxon>
        <taxon>Eutheria</taxon>
        <taxon>Laurasiatheria</taxon>
        <taxon>Chiroptera</taxon>
        <taxon>Yangochiroptera</taxon>
        <taxon>Vespertilionidae</taxon>
        <taxon>Myotis</taxon>
    </lineage>
</organism>
<proteinExistence type="predicted"/>
<comment type="caution">
    <text evidence="1">The sequence shown here is derived from an EMBL/GenBank/DDBJ whole genome shotgun (WGS) entry which is preliminary data.</text>
</comment>